<evidence type="ECO:0000256" key="2">
    <source>
        <dbReference type="ARBA" id="ARBA00022801"/>
    </source>
</evidence>
<dbReference type="Gene3D" id="3.20.20.80">
    <property type="entry name" value="Glycosidases"/>
    <property type="match status" value="1"/>
</dbReference>
<protein>
    <submittedName>
        <fullName evidence="6">Uncharacterized protein</fullName>
    </submittedName>
</protein>
<evidence type="ECO:0000256" key="3">
    <source>
        <dbReference type="ARBA" id="ARBA00023295"/>
    </source>
</evidence>
<dbReference type="InterPro" id="IPR001360">
    <property type="entry name" value="Glyco_hydro_1"/>
</dbReference>
<dbReference type="PANTHER" id="PTHR10353:SF137">
    <property type="entry name" value="MYROSINASE 3-RELATED"/>
    <property type="match status" value="1"/>
</dbReference>
<accession>A0A7J7CNW9</accession>
<keyword evidence="3" id="KW-0326">Glycosidase</keyword>
<reference evidence="6 7" key="1">
    <citation type="journal article" date="2020" name="Nat. Commun.">
        <title>Genome of Tripterygium wilfordii and identification of cytochrome P450 involved in triptolide biosynthesis.</title>
        <authorList>
            <person name="Tu L."/>
            <person name="Su P."/>
            <person name="Zhang Z."/>
            <person name="Gao L."/>
            <person name="Wang J."/>
            <person name="Hu T."/>
            <person name="Zhou J."/>
            <person name="Zhang Y."/>
            <person name="Zhao Y."/>
            <person name="Liu Y."/>
            <person name="Song Y."/>
            <person name="Tong Y."/>
            <person name="Lu Y."/>
            <person name="Yang J."/>
            <person name="Xu C."/>
            <person name="Jia M."/>
            <person name="Peters R.J."/>
            <person name="Huang L."/>
            <person name="Gao W."/>
        </authorList>
    </citation>
    <scope>NUCLEOTIDE SEQUENCE [LARGE SCALE GENOMIC DNA]</scope>
    <source>
        <strain evidence="7">cv. XIE 37</strain>
        <tissue evidence="6">Leaf</tissue>
    </source>
</reference>
<feature type="transmembrane region" description="Helical" evidence="5">
    <location>
        <begin position="76"/>
        <end position="94"/>
    </location>
</feature>
<dbReference type="SUPFAM" id="SSF51445">
    <property type="entry name" value="(Trans)glycosidases"/>
    <property type="match status" value="1"/>
</dbReference>
<dbReference type="AlphaFoldDB" id="A0A7J7CNW9"/>
<dbReference type="Pfam" id="PF00232">
    <property type="entry name" value="Glyco_hydro_1"/>
    <property type="match status" value="1"/>
</dbReference>
<dbReference type="PANTHER" id="PTHR10353">
    <property type="entry name" value="GLYCOSYL HYDROLASE"/>
    <property type="match status" value="1"/>
</dbReference>
<evidence type="ECO:0000313" key="6">
    <source>
        <dbReference type="EMBL" id="KAF5735751.1"/>
    </source>
</evidence>
<dbReference type="GO" id="GO:0008422">
    <property type="term" value="F:beta-glucosidase activity"/>
    <property type="evidence" value="ECO:0007669"/>
    <property type="project" value="TreeGrafter"/>
</dbReference>
<keyword evidence="7" id="KW-1185">Reference proteome</keyword>
<evidence type="ECO:0000313" key="7">
    <source>
        <dbReference type="Proteomes" id="UP000593562"/>
    </source>
</evidence>
<name>A0A7J7CNW9_TRIWF</name>
<evidence type="ECO:0000256" key="5">
    <source>
        <dbReference type="SAM" id="Phobius"/>
    </source>
</evidence>
<evidence type="ECO:0000256" key="4">
    <source>
        <dbReference type="RuleBase" id="RU003690"/>
    </source>
</evidence>
<dbReference type="GO" id="GO:0005975">
    <property type="term" value="P:carbohydrate metabolic process"/>
    <property type="evidence" value="ECO:0007669"/>
    <property type="project" value="InterPro"/>
</dbReference>
<gene>
    <name evidence="6" type="ORF">HS088_TW15G01267</name>
</gene>
<organism evidence="6 7">
    <name type="scientific">Tripterygium wilfordii</name>
    <name type="common">Thunder God vine</name>
    <dbReference type="NCBI Taxonomy" id="458696"/>
    <lineage>
        <taxon>Eukaryota</taxon>
        <taxon>Viridiplantae</taxon>
        <taxon>Streptophyta</taxon>
        <taxon>Embryophyta</taxon>
        <taxon>Tracheophyta</taxon>
        <taxon>Spermatophyta</taxon>
        <taxon>Magnoliopsida</taxon>
        <taxon>eudicotyledons</taxon>
        <taxon>Gunneridae</taxon>
        <taxon>Pentapetalae</taxon>
        <taxon>rosids</taxon>
        <taxon>fabids</taxon>
        <taxon>Celastrales</taxon>
        <taxon>Celastraceae</taxon>
        <taxon>Tripterygium</taxon>
    </lineage>
</organism>
<dbReference type="InParanoid" id="A0A7J7CNW9"/>
<comment type="caution">
    <text evidence="6">The sequence shown here is derived from an EMBL/GenBank/DDBJ whole genome shotgun (WGS) entry which is preliminary data.</text>
</comment>
<keyword evidence="5" id="KW-0812">Transmembrane</keyword>
<keyword evidence="2" id="KW-0378">Hydrolase</keyword>
<dbReference type="InterPro" id="IPR017853">
    <property type="entry name" value="GH"/>
</dbReference>
<keyword evidence="5" id="KW-0472">Membrane</keyword>
<comment type="similarity">
    <text evidence="1 4">Belongs to the glycosyl hydrolase 1 family.</text>
</comment>
<sequence>MDPIANGDYPHTMRSIVGDRLPQFTPEQSKMLKGSYDFVGLNYYTANYAAYMNNSSAVNASYLTDSQANLSSKQTYNFGIFFILFLMMFLLTRVRTFAEI</sequence>
<keyword evidence="5" id="KW-1133">Transmembrane helix</keyword>
<dbReference type="EMBL" id="JAAARO010000015">
    <property type="protein sequence ID" value="KAF5735751.1"/>
    <property type="molecule type" value="Genomic_DNA"/>
</dbReference>
<dbReference type="Proteomes" id="UP000593562">
    <property type="component" value="Unassembled WGS sequence"/>
</dbReference>
<evidence type="ECO:0000256" key="1">
    <source>
        <dbReference type="ARBA" id="ARBA00010838"/>
    </source>
</evidence>
<proteinExistence type="inferred from homology"/>